<dbReference type="InterPro" id="IPR050114">
    <property type="entry name" value="UPF0173_UPF0282_UlaG_hydrolase"/>
</dbReference>
<gene>
    <name evidence="3" type="ORF">DYU11_20600</name>
</gene>
<dbReference type="SUPFAM" id="SSF56281">
    <property type="entry name" value="Metallo-hydrolase/oxidoreductase"/>
    <property type="match status" value="1"/>
</dbReference>
<dbReference type="Gene3D" id="3.60.15.10">
    <property type="entry name" value="Ribonuclease Z/Hydroxyacylglutathione hydrolase-like"/>
    <property type="match status" value="1"/>
</dbReference>
<reference evidence="3 4" key="1">
    <citation type="submission" date="2018-08" db="EMBL/GenBank/DDBJ databases">
        <title>Fibrisoma montanum sp. nov., isolated from Danxia mountain soil.</title>
        <authorList>
            <person name="Huang Y."/>
        </authorList>
    </citation>
    <scope>NUCLEOTIDE SEQUENCE [LARGE SCALE GENOMIC DNA]</scope>
    <source>
        <strain evidence="3 4">HYT19</strain>
    </source>
</reference>
<evidence type="ECO:0000256" key="1">
    <source>
        <dbReference type="ARBA" id="ARBA00022801"/>
    </source>
</evidence>
<evidence type="ECO:0000313" key="3">
    <source>
        <dbReference type="EMBL" id="RIV20450.1"/>
    </source>
</evidence>
<dbReference type="EMBL" id="QXED01000006">
    <property type="protein sequence ID" value="RIV20450.1"/>
    <property type="molecule type" value="Genomic_DNA"/>
</dbReference>
<dbReference type="InterPro" id="IPR036866">
    <property type="entry name" value="RibonucZ/Hydroxyglut_hydro"/>
</dbReference>
<dbReference type="PANTHER" id="PTHR43546:SF9">
    <property type="entry name" value="L-ASCORBATE-6-PHOSPHATE LACTONASE ULAG-RELATED"/>
    <property type="match status" value="1"/>
</dbReference>
<evidence type="ECO:0000259" key="2">
    <source>
        <dbReference type="Pfam" id="PF12706"/>
    </source>
</evidence>
<dbReference type="RefSeq" id="WP_119669618.1">
    <property type="nucleotide sequence ID" value="NZ_QXED01000006.1"/>
</dbReference>
<dbReference type="OrthoDB" id="9805728at2"/>
<feature type="domain" description="Metallo-beta-lactamase" evidence="2">
    <location>
        <begin position="22"/>
        <end position="220"/>
    </location>
</feature>
<proteinExistence type="predicted"/>
<keyword evidence="4" id="KW-1185">Reference proteome</keyword>
<protein>
    <submittedName>
        <fullName evidence="3">MBL fold metallo-hydrolase</fullName>
    </submittedName>
</protein>
<dbReference type="InterPro" id="IPR001279">
    <property type="entry name" value="Metallo-B-lactamas"/>
</dbReference>
<evidence type="ECO:0000313" key="4">
    <source>
        <dbReference type="Proteomes" id="UP000283523"/>
    </source>
</evidence>
<dbReference type="AlphaFoldDB" id="A0A418M3Y1"/>
<keyword evidence="1 3" id="KW-0378">Hydrolase</keyword>
<dbReference type="Proteomes" id="UP000283523">
    <property type="component" value="Unassembled WGS sequence"/>
</dbReference>
<accession>A0A418M3Y1</accession>
<sequence length="260" mass="27949">MNHVQLTLIGGPTVLIEIDGLRLLTDPTFDPAGNDYHLGPVTLSKTTDPARTIESLGRIDAVLLSHEQHSDNLDETGRALLSTVGRVFTTPESAMNLGANAVGLASWETASLRTATGQQLTITATPARHGPHGAEAYSGHVTGFVLSQDHPDSRAFYVSGDTVWYEELSQIARQFQVGAALLNLGAARIDMIGPIDLTMNAQGAIEAARTFDKAILMPVHVEGWTHFSESPAEVKKALAQAGLTKRFQWLRPGVATQLTY</sequence>
<organism evidence="3 4">
    <name type="scientific">Fibrisoma montanum</name>
    <dbReference type="NCBI Taxonomy" id="2305895"/>
    <lineage>
        <taxon>Bacteria</taxon>
        <taxon>Pseudomonadati</taxon>
        <taxon>Bacteroidota</taxon>
        <taxon>Cytophagia</taxon>
        <taxon>Cytophagales</taxon>
        <taxon>Spirosomataceae</taxon>
        <taxon>Fibrisoma</taxon>
    </lineage>
</organism>
<dbReference type="GO" id="GO:0016787">
    <property type="term" value="F:hydrolase activity"/>
    <property type="evidence" value="ECO:0007669"/>
    <property type="project" value="UniProtKB-KW"/>
</dbReference>
<name>A0A418M3Y1_9BACT</name>
<dbReference type="Pfam" id="PF12706">
    <property type="entry name" value="Lactamase_B_2"/>
    <property type="match status" value="1"/>
</dbReference>
<dbReference type="PANTHER" id="PTHR43546">
    <property type="entry name" value="UPF0173 METAL-DEPENDENT HYDROLASE MJ1163-RELATED"/>
    <property type="match status" value="1"/>
</dbReference>
<comment type="caution">
    <text evidence="3">The sequence shown here is derived from an EMBL/GenBank/DDBJ whole genome shotgun (WGS) entry which is preliminary data.</text>
</comment>